<dbReference type="Gene3D" id="1.20.1280.50">
    <property type="match status" value="1"/>
</dbReference>
<dbReference type="SMART" id="SM00256">
    <property type="entry name" value="FBOX"/>
    <property type="match status" value="1"/>
</dbReference>
<dbReference type="PANTHER" id="PTHR24414">
    <property type="entry name" value="F-BOX/KELCH-REPEAT PROTEIN SKIP4"/>
    <property type="match status" value="1"/>
</dbReference>
<dbReference type="SUPFAM" id="SSF117281">
    <property type="entry name" value="Kelch motif"/>
    <property type="match status" value="1"/>
</dbReference>
<dbReference type="InterPro" id="IPR057499">
    <property type="entry name" value="Kelch_FKB95"/>
</dbReference>
<feature type="domain" description="F-box" evidence="2">
    <location>
        <begin position="21"/>
        <end position="67"/>
    </location>
</feature>
<feature type="compositionally biased region" description="Basic residues" evidence="1">
    <location>
        <begin position="99"/>
        <end position="110"/>
    </location>
</feature>
<reference evidence="3" key="1">
    <citation type="submission" date="2019-12" db="EMBL/GenBank/DDBJ databases">
        <title>Genome sequencing and annotation of Brassica cretica.</title>
        <authorList>
            <person name="Studholme D.J."/>
            <person name="Sarris P.F."/>
        </authorList>
    </citation>
    <scope>NUCLEOTIDE SEQUENCE</scope>
    <source>
        <strain evidence="3">PFS-102/07</strain>
        <tissue evidence="3">Leaf</tissue>
    </source>
</reference>
<feature type="region of interest" description="Disordered" evidence="1">
    <location>
        <begin position="99"/>
        <end position="119"/>
    </location>
</feature>
<dbReference type="PROSITE" id="PS50181">
    <property type="entry name" value="FBOX"/>
    <property type="match status" value="1"/>
</dbReference>
<proteinExistence type="predicted"/>
<dbReference type="SUPFAM" id="SSF81383">
    <property type="entry name" value="F-box domain"/>
    <property type="match status" value="1"/>
</dbReference>
<dbReference type="Gene3D" id="2.120.10.80">
    <property type="entry name" value="Kelch-type beta propeller"/>
    <property type="match status" value="1"/>
</dbReference>
<name>A0A8S9JTA1_BRACR</name>
<feature type="region of interest" description="Disordered" evidence="1">
    <location>
        <begin position="1"/>
        <end position="25"/>
    </location>
</feature>
<dbReference type="Pfam" id="PF25210">
    <property type="entry name" value="Kelch_FKB95"/>
    <property type="match status" value="1"/>
</dbReference>
<protein>
    <recommendedName>
        <fullName evidence="2">F-box domain-containing protein</fullName>
    </recommendedName>
</protein>
<accession>A0A8S9JTA1</accession>
<dbReference type="InterPro" id="IPR015915">
    <property type="entry name" value="Kelch-typ_b-propeller"/>
</dbReference>
<evidence type="ECO:0000313" key="3">
    <source>
        <dbReference type="EMBL" id="KAF2585271.1"/>
    </source>
</evidence>
<gene>
    <name evidence="3" type="ORF">F2Q70_00034364</name>
</gene>
<dbReference type="InterPro" id="IPR001810">
    <property type="entry name" value="F-box_dom"/>
</dbReference>
<organism evidence="3">
    <name type="scientific">Brassica cretica</name>
    <name type="common">Mustard</name>
    <dbReference type="NCBI Taxonomy" id="69181"/>
    <lineage>
        <taxon>Eukaryota</taxon>
        <taxon>Viridiplantae</taxon>
        <taxon>Streptophyta</taxon>
        <taxon>Embryophyta</taxon>
        <taxon>Tracheophyta</taxon>
        <taxon>Spermatophyta</taxon>
        <taxon>Magnoliopsida</taxon>
        <taxon>eudicotyledons</taxon>
        <taxon>Gunneridae</taxon>
        <taxon>Pentapetalae</taxon>
        <taxon>rosids</taxon>
        <taxon>malvids</taxon>
        <taxon>Brassicales</taxon>
        <taxon>Brassicaceae</taxon>
        <taxon>Brassiceae</taxon>
        <taxon>Brassica</taxon>
    </lineage>
</organism>
<evidence type="ECO:0000256" key="1">
    <source>
        <dbReference type="SAM" id="MobiDB-lite"/>
    </source>
</evidence>
<dbReference type="InterPro" id="IPR036047">
    <property type="entry name" value="F-box-like_dom_sf"/>
</dbReference>
<dbReference type="EMBL" id="QGKY02000246">
    <property type="protein sequence ID" value="KAF2585271.1"/>
    <property type="molecule type" value="Genomic_DNA"/>
</dbReference>
<sequence length="365" mass="41980">MISKVAEPTQKRKKTTSEPPLTSFSSLPHEIAENILARVSRWDYPRLSLVSKSFHSILSPLQIYKTRSQIGVNETCVYVCLKLPNQPCASWFSLWTKPNKKPTKRRGKTKFKPDSSGNSVVPTPFSFSHSPPLPHYMETVGSQIYIIGGPYRKPSSSVRILDCCDNIDAYSTNWVEVFDIRTQSWTAFPGPGFDVDEELVDDYRALVNVYEGKIYLAADEKDYTYDPKDGTWKLVRENTSFIPDSVECWCDEMENVIYCCTDSGYFIWSTSEIEGREWREIKGLDKLREQLKTGNDFEMANYGGKLLVMWHSYPDLCIRNKIWYAKICLESRCNGREVWGKVECVDMLTFPVETYESFCCLTTSV</sequence>
<dbReference type="InterPro" id="IPR050354">
    <property type="entry name" value="F-box/kelch-repeat_ARATH"/>
</dbReference>
<dbReference type="Pfam" id="PF00646">
    <property type="entry name" value="F-box"/>
    <property type="match status" value="1"/>
</dbReference>
<dbReference type="PANTHER" id="PTHR24414:SF168">
    <property type="entry name" value="F-BOX DOMAIN-CONTAINING PROTEIN"/>
    <property type="match status" value="1"/>
</dbReference>
<dbReference type="AlphaFoldDB" id="A0A8S9JTA1"/>
<evidence type="ECO:0000259" key="2">
    <source>
        <dbReference type="PROSITE" id="PS50181"/>
    </source>
</evidence>
<comment type="caution">
    <text evidence="3">The sequence shown here is derived from an EMBL/GenBank/DDBJ whole genome shotgun (WGS) entry which is preliminary data.</text>
</comment>
<dbReference type="CDD" id="cd22152">
    <property type="entry name" value="F-box_AtAFR-like"/>
    <property type="match status" value="1"/>
</dbReference>